<dbReference type="GO" id="GO:0016757">
    <property type="term" value="F:glycosyltransferase activity"/>
    <property type="evidence" value="ECO:0007669"/>
    <property type="project" value="InterPro"/>
</dbReference>
<keyword evidence="3" id="KW-1185">Reference proteome</keyword>
<dbReference type="Gene3D" id="3.40.50.2000">
    <property type="entry name" value="Glycogen Phosphorylase B"/>
    <property type="match status" value="2"/>
</dbReference>
<protein>
    <submittedName>
        <fullName evidence="2">Glycosyl transferase, group 1</fullName>
    </submittedName>
</protein>
<dbReference type="eggNOG" id="COG0438">
    <property type="taxonomic scope" value="Bacteria"/>
</dbReference>
<keyword evidence="2" id="KW-0808">Transferase</keyword>
<dbReference type="SUPFAM" id="SSF53756">
    <property type="entry name" value="UDP-Glycosyltransferase/glycogen phosphorylase"/>
    <property type="match status" value="1"/>
</dbReference>
<name>K6DZX7_9BACI</name>
<feature type="domain" description="Glycosyl transferase family 1" evidence="1">
    <location>
        <begin position="188"/>
        <end position="340"/>
    </location>
</feature>
<evidence type="ECO:0000259" key="1">
    <source>
        <dbReference type="Pfam" id="PF00534"/>
    </source>
</evidence>
<dbReference type="AlphaFoldDB" id="K6DZX7"/>
<dbReference type="EMBL" id="AJLS01000115">
    <property type="protein sequence ID" value="EKN66451.1"/>
    <property type="molecule type" value="Genomic_DNA"/>
</dbReference>
<dbReference type="PATRIC" id="fig|1117379.3.peg.3122"/>
<evidence type="ECO:0000313" key="2">
    <source>
        <dbReference type="EMBL" id="EKN66451.1"/>
    </source>
</evidence>
<dbReference type="Proteomes" id="UP000006316">
    <property type="component" value="Unassembled WGS sequence"/>
</dbReference>
<proteinExistence type="predicted"/>
<comment type="caution">
    <text evidence="2">The sequence shown here is derived from an EMBL/GenBank/DDBJ whole genome shotgun (WGS) entry which is preliminary data.</text>
</comment>
<organism evidence="2 3">
    <name type="scientific">Neobacillus bataviensis LMG 21833</name>
    <dbReference type="NCBI Taxonomy" id="1117379"/>
    <lineage>
        <taxon>Bacteria</taxon>
        <taxon>Bacillati</taxon>
        <taxon>Bacillota</taxon>
        <taxon>Bacilli</taxon>
        <taxon>Bacillales</taxon>
        <taxon>Bacillaceae</taxon>
        <taxon>Neobacillus</taxon>
    </lineage>
</organism>
<accession>K6DZX7</accession>
<dbReference type="Pfam" id="PF00534">
    <property type="entry name" value="Glycos_transf_1"/>
    <property type="match status" value="1"/>
</dbReference>
<dbReference type="STRING" id="1117379.BABA_15117"/>
<dbReference type="InterPro" id="IPR050194">
    <property type="entry name" value="Glycosyltransferase_grp1"/>
</dbReference>
<gene>
    <name evidence="2" type="ORF">BABA_15117</name>
</gene>
<dbReference type="RefSeq" id="WP_007086019.1">
    <property type="nucleotide sequence ID" value="NZ_AJLS01000115.1"/>
</dbReference>
<dbReference type="PANTHER" id="PTHR45947:SF3">
    <property type="entry name" value="SULFOQUINOVOSYL TRANSFERASE SQD2"/>
    <property type="match status" value="1"/>
</dbReference>
<reference evidence="2 3" key="1">
    <citation type="journal article" date="2012" name="Front. Microbiol.">
        <title>Redundancy and modularity in membrane-associated dissimilatory nitrate reduction in Bacillus.</title>
        <authorList>
            <person name="Heylen K."/>
            <person name="Keltjens J."/>
        </authorList>
    </citation>
    <scope>NUCLEOTIDE SEQUENCE [LARGE SCALE GENOMIC DNA]</scope>
    <source>
        <strain evidence="3">LMG 21833T</strain>
    </source>
</reference>
<evidence type="ECO:0000313" key="3">
    <source>
        <dbReference type="Proteomes" id="UP000006316"/>
    </source>
</evidence>
<dbReference type="PANTHER" id="PTHR45947">
    <property type="entry name" value="SULFOQUINOVOSYL TRANSFERASE SQD2"/>
    <property type="match status" value="1"/>
</dbReference>
<dbReference type="OrthoDB" id="9795068at2"/>
<dbReference type="InterPro" id="IPR001296">
    <property type="entry name" value="Glyco_trans_1"/>
</dbReference>
<dbReference type="CDD" id="cd03801">
    <property type="entry name" value="GT4_PimA-like"/>
    <property type="match status" value="1"/>
</dbReference>
<sequence>MKKIAVLTNIIPPYRLPLFNGVGEKVKLDILICTKNEKNRSWDIPRTSNFKVKKLFGISVTLKNNLNDYRFIYLKFSILFYLLFKRPDQLIIGDASFTSYFAALCCKILGVKYIWWNETLPFTPINKGKVDKLRKFSIKNANHHFVSGTLAKEFILNYGVSKNNITVIPDAVDNEMYFNFSQKFQPYKEEIKDSMGILKDDFVLIYVGQFIDRKNINLMLEAYKELYSHDKTIKFIMVGGGELTSNIFSFKEKYNLDGLIIKDFMPSEELARLYVVSDLLLLVSESEPWGMVVNEAMCFGIPVLLSRYVGAGADLVNKNTGEILYDINKEVLSKTILDMKKRTFNEKIILDKVYKWNNKHAIRSFLQELQYGHN</sequence>